<feature type="compositionally biased region" description="Polar residues" evidence="1">
    <location>
        <begin position="91"/>
        <end position="106"/>
    </location>
</feature>
<dbReference type="AlphaFoldDB" id="A0A2R6NW35"/>
<evidence type="ECO:0000313" key="3">
    <source>
        <dbReference type="Proteomes" id="UP000186601"/>
    </source>
</evidence>
<reference evidence="2 3" key="1">
    <citation type="submission" date="2018-02" db="EMBL/GenBank/DDBJ databases">
        <title>Genome sequence of the basidiomycete white-rot fungus Phlebia centrifuga.</title>
        <authorList>
            <person name="Granchi Z."/>
            <person name="Peng M."/>
            <person name="de Vries R.P."/>
            <person name="Hilden K."/>
            <person name="Makela M.R."/>
            <person name="Grigoriev I."/>
            <person name="Riley R."/>
        </authorList>
    </citation>
    <scope>NUCLEOTIDE SEQUENCE [LARGE SCALE GENOMIC DNA]</scope>
    <source>
        <strain evidence="2 3">FBCC195</strain>
    </source>
</reference>
<sequence length="106" mass="11521">MNFTRRGTTVNRLEMGGYRDGHEFRVEASITTFVGPCPVPSCVPAQLSLLSPFLLPHPSPSSAPPVPSVSLLQPPPPPEQGQRRHTRPQVGLNSTPPSQPTISERF</sequence>
<proteinExistence type="predicted"/>
<accession>A0A2R6NW35</accession>
<dbReference type="EMBL" id="MLYV02000760">
    <property type="protein sequence ID" value="PSR78067.1"/>
    <property type="molecule type" value="Genomic_DNA"/>
</dbReference>
<protein>
    <submittedName>
        <fullName evidence="2">Uncharacterized protein</fullName>
    </submittedName>
</protein>
<keyword evidence="3" id="KW-1185">Reference proteome</keyword>
<evidence type="ECO:0000313" key="2">
    <source>
        <dbReference type="EMBL" id="PSR78067.1"/>
    </source>
</evidence>
<gene>
    <name evidence="2" type="ORF">PHLCEN_2v7584</name>
</gene>
<dbReference type="Proteomes" id="UP000186601">
    <property type="component" value="Unassembled WGS sequence"/>
</dbReference>
<evidence type="ECO:0000256" key="1">
    <source>
        <dbReference type="SAM" id="MobiDB-lite"/>
    </source>
</evidence>
<name>A0A2R6NW35_9APHY</name>
<organism evidence="2 3">
    <name type="scientific">Hermanssonia centrifuga</name>
    <dbReference type="NCBI Taxonomy" id="98765"/>
    <lineage>
        <taxon>Eukaryota</taxon>
        <taxon>Fungi</taxon>
        <taxon>Dikarya</taxon>
        <taxon>Basidiomycota</taxon>
        <taxon>Agaricomycotina</taxon>
        <taxon>Agaricomycetes</taxon>
        <taxon>Polyporales</taxon>
        <taxon>Meruliaceae</taxon>
        <taxon>Hermanssonia</taxon>
    </lineage>
</organism>
<comment type="caution">
    <text evidence="2">The sequence shown here is derived from an EMBL/GenBank/DDBJ whole genome shotgun (WGS) entry which is preliminary data.</text>
</comment>
<feature type="region of interest" description="Disordered" evidence="1">
    <location>
        <begin position="56"/>
        <end position="106"/>
    </location>
</feature>
<feature type="compositionally biased region" description="Pro residues" evidence="1">
    <location>
        <begin position="56"/>
        <end position="79"/>
    </location>
</feature>